<feature type="transmembrane region" description="Helical" evidence="2">
    <location>
        <begin position="55"/>
        <end position="74"/>
    </location>
</feature>
<dbReference type="AlphaFoldDB" id="T0PLV3"/>
<evidence type="ECO:0000256" key="2">
    <source>
        <dbReference type="SAM" id="Phobius"/>
    </source>
</evidence>
<dbReference type="InterPro" id="IPR013320">
    <property type="entry name" value="ConA-like_dom_sf"/>
</dbReference>
<dbReference type="eggNOG" id="ENOG502S30Y">
    <property type="taxonomic scope" value="Eukaryota"/>
</dbReference>
<gene>
    <name evidence="3" type="ORF">SDRG_15780</name>
</gene>
<dbReference type="Gene3D" id="2.60.120.200">
    <property type="match status" value="1"/>
</dbReference>
<keyword evidence="2" id="KW-0812">Transmembrane</keyword>
<keyword evidence="4" id="KW-1185">Reference proteome</keyword>
<keyword evidence="2" id="KW-0472">Membrane</keyword>
<accession>T0PLV3</accession>
<dbReference type="SUPFAM" id="SSF49899">
    <property type="entry name" value="Concanavalin A-like lectins/glucanases"/>
    <property type="match status" value="1"/>
</dbReference>
<dbReference type="OrthoDB" id="79760at2759"/>
<evidence type="ECO:0000313" key="4">
    <source>
        <dbReference type="Proteomes" id="UP000030762"/>
    </source>
</evidence>
<dbReference type="Proteomes" id="UP000030762">
    <property type="component" value="Unassembled WGS sequence"/>
</dbReference>
<evidence type="ECO:0000313" key="3">
    <source>
        <dbReference type="EMBL" id="EQC26369.1"/>
    </source>
</evidence>
<name>T0PLV3_SAPDV</name>
<dbReference type="RefSeq" id="XP_008620184.1">
    <property type="nucleotide sequence ID" value="XM_008621962.1"/>
</dbReference>
<keyword evidence="2" id="KW-1133">Transmembrane helix</keyword>
<protein>
    <submittedName>
        <fullName evidence="3">Uncharacterized protein</fullName>
    </submittedName>
</protein>
<sequence length="645" mass="69937">MPATGYVVPDLDDGRPVRRKGSNNAHDLVDESTPLSALRRKPHRGLWSPAHRSKLVGVFMLLWLVGVLVYQHYYDTSPREMLNEDDGPTALPMPVLRPPLAAKPLVAWTLGAVLDAYALSSTASVNELQQLLLRIQDDTAPTPRGKWTRSEAETIQLLVVQRIDALTAEQSGVEFADPEATSMVDEEAPMAIDLPSKPLVVDEPTPSDEPAPTPKEATDAPTTVMQPTTEAPTGPTEPATAAPTLRPTEAHIPIETLAATTQPPTPTTLVATTEATTVVTSTSAPPPQPSLRRSTLGYQSDLVLWVKADDGVHVPDTSACAADASQCRVYAWRNQAPGGDAFAFIPMSTTPTSMLPILVPNAIGDLPALYFTCPLVLSPPRTLLRDKSTLFIVLSPATLSESHQTFFGHTPYGQFRLQHQRASFYGAGEGVEAEDNQGIAPGTFSLLVYALDSTMRIKVNGLPFGSETQDLPVHLSPLDTTVLGSAKRTCDDSAFHGRIAEVLLYSSVLSAPNMNMVEDYLLSKWAIPRATQHHAVNKAPLKNDDDDNTIIQDEGDRAVQPAVPATPVQRNALRSGVALVGGYNRDDVFVWVPPAEDPRLAAEWRGIVAAKIKLVERFEFGGKILHEYIDELKEELHGVRSVMFP</sequence>
<evidence type="ECO:0000256" key="1">
    <source>
        <dbReference type="SAM" id="MobiDB-lite"/>
    </source>
</evidence>
<dbReference type="GeneID" id="19956507"/>
<reference evidence="3 4" key="1">
    <citation type="submission" date="2012-04" db="EMBL/GenBank/DDBJ databases">
        <title>The Genome Sequence of Saprolegnia declina VS20.</title>
        <authorList>
            <consortium name="The Broad Institute Genome Sequencing Platform"/>
            <person name="Russ C."/>
            <person name="Nusbaum C."/>
            <person name="Tyler B."/>
            <person name="van West P."/>
            <person name="Dieguez-Uribeondo J."/>
            <person name="de Bruijn I."/>
            <person name="Tripathy S."/>
            <person name="Jiang R."/>
            <person name="Young S.K."/>
            <person name="Zeng Q."/>
            <person name="Gargeya S."/>
            <person name="Fitzgerald M."/>
            <person name="Haas B."/>
            <person name="Abouelleil A."/>
            <person name="Alvarado L."/>
            <person name="Arachchi H.M."/>
            <person name="Berlin A."/>
            <person name="Chapman S.B."/>
            <person name="Goldberg J."/>
            <person name="Griggs A."/>
            <person name="Gujja S."/>
            <person name="Hansen M."/>
            <person name="Howarth C."/>
            <person name="Imamovic A."/>
            <person name="Larimer J."/>
            <person name="McCowen C."/>
            <person name="Montmayeur A."/>
            <person name="Murphy C."/>
            <person name="Neiman D."/>
            <person name="Pearson M."/>
            <person name="Priest M."/>
            <person name="Roberts A."/>
            <person name="Saif S."/>
            <person name="Shea T."/>
            <person name="Sisk P."/>
            <person name="Sykes S."/>
            <person name="Wortman J."/>
            <person name="Nusbaum C."/>
            <person name="Birren B."/>
        </authorList>
    </citation>
    <scope>NUCLEOTIDE SEQUENCE [LARGE SCALE GENOMIC DNA]</scope>
    <source>
        <strain evidence="3 4">VS20</strain>
    </source>
</reference>
<feature type="compositionally biased region" description="Low complexity" evidence="1">
    <location>
        <begin position="227"/>
        <end position="241"/>
    </location>
</feature>
<dbReference type="InParanoid" id="T0PLV3"/>
<dbReference type="EMBL" id="JH767233">
    <property type="protein sequence ID" value="EQC26369.1"/>
    <property type="molecule type" value="Genomic_DNA"/>
</dbReference>
<feature type="region of interest" description="Disordered" evidence="1">
    <location>
        <begin position="197"/>
        <end position="241"/>
    </location>
</feature>
<feature type="region of interest" description="Disordered" evidence="1">
    <location>
        <begin position="1"/>
        <end position="34"/>
    </location>
</feature>
<organism evidence="3 4">
    <name type="scientific">Saprolegnia diclina (strain VS20)</name>
    <dbReference type="NCBI Taxonomy" id="1156394"/>
    <lineage>
        <taxon>Eukaryota</taxon>
        <taxon>Sar</taxon>
        <taxon>Stramenopiles</taxon>
        <taxon>Oomycota</taxon>
        <taxon>Saprolegniomycetes</taxon>
        <taxon>Saprolegniales</taxon>
        <taxon>Saprolegniaceae</taxon>
        <taxon>Saprolegnia</taxon>
    </lineage>
</organism>
<dbReference type="VEuPathDB" id="FungiDB:SDRG_15780"/>
<dbReference type="STRING" id="1156394.T0PLV3"/>
<proteinExistence type="predicted"/>